<dbReference type="PROSITE" id="PS51656">
    <property type="entry name" value="4FE4S"/>
    <property type="match status" value="1"/>
</dbReference>
<dbReference type="Gene3D" id="1.10.15.40">
    <property type="entry name" value="Electron transport complex subunit B, putative Fe-S cluster"/>
    <property type="match status" value="1"/>
</dbReference>
<dbReference type="Proteomes" id="UP000681041">
    <property type="component" value="Chromosome"/>
</dbReference>
<dbReference type="Pfam" id="PF04060">
    <property type="entry name" value="FeS"/>
    <property type="match status" value="1"/>
</dbReference>
<dbReference type="InterPro" id="IPR007202">
    <property type="entry name" value="4Fe-4S_dom"/>
</dbReference>
<evidence type="ECO:0000256" key="3">
    <source>
        <dbReference type="ARBA" id="ARBA00023004"/>
    </source>
</evidence>
<keyword evidence="3" id="KW-0408">Iron</keyword>
<evidence type="ECO:0000259" key="5">
    <source>
        <dbReference type="PROSITE" id="PS51656"/>
    </source>
</evidence>
<accession>A0A8T8KDA9</accession>
<keyword evidence="2" id="KW-0479">Metal-binding</keyword>
<evidence type="ECO:0000313" key="7">
    <source>
        <dbReference type="Proteomes" id="UP000681041"/>
    </source>
</evidence>
<dbReference type="GO" id="GO:0046872">
    <property type="term" value="F:metal ion binding"/>
    <property type="evidence" value="ECO:0007669"/>
    <property type="project" value="UniProtKB-KW"/>
</dbReference>
<dbReference type="EMBL" id="CP058560">
    <property type="protein sequence ID" value="QUH23351.1"/>
    <property type="molecule type" value="Genomic_DNA"/>
</dbReference>
<feature type="domain" description="4Fe-4S" evidence="5">
    <location>
        <begin position="128"/>
        <end position="191"/>
    </location>
</feature>
<sequence length="202" mass="22785">MEMKEIKYEVLKKGSLVKSVSIKNIKPCIATEGKVRVLMELDSPLGEVLPLLASNYPPGKTSYLEKKKILTLSLFNRLITIYPSGKVTMNKTLDKEDAIEVISQIMKDINQVYDHREEADSSEHLKSPSKLGPLDIHRCLPQTNCTDCGESTCMAFAFKILSGEQKLNNCIPLHEPWNQEQLKCLKKILGSTLMQNLGWEGY</sequence>
<evidence type="ECO:0000256" key="2">
    <source>
        <dbReference type="ARBA" id="ARBA00022723"/>
    </source>
</evidence>
<keyword evidence="4" id="KW-0411">Iron-sulfur</keyword>
<dbReference type="PANTHER" id="PTHR36214:SF3">
    <property type="entry name" value="ACETYL-COA DECARBONYLASE_SYNTHASE COMPLEX SUBUNIT GAMMA"/>
    <property type="match status" value="1"/>
</dbReference>
<reference evidence="6" key="1">
    <citation type="submission" date="2020-07" db="EMBL/GenBank/DDBJ databases">
        <title>Methanobacterium. sp. MethCan genome.</title>
        <authorList>
            <person name="Postec A."/>
            <person name="Quemeneur M."/>
        </authorList>
    </citation>
    <scope>NUCLEOTIDE SEQUENCE</scope>
    <source>
        <strain evidence="6">MethCAN</strain>
    </source>
</reference>
<dbReference type="KEGG" id="meme:HYG87_06045"/>
<protein>
    <recommendedName>
        <fullName evidence="5">4Fe-4S domain-containing protein</fullName>
    </recommendedName>
</protein>
<dbReference type="PANTHER" id="PTHR36214">
    <property type="match status" value="1"/>
</dbReference>
<proteinExistence type="predicted"/>
<dbReference type="InterPro" id="IPR051069">
    <property type="entry name" value="ACDS_complex_subunit"/>
</dbReference>
<keyword evidence="7" id="KW-1185">Reference proteome</keyword>
<gene>
    <name evidence="6" type="ORF">HYG87_06045</name>
</gene>
<organism evidence="6 7">
    <name type="scientific">Methanobacterium alkalithermotolerans</name>
    <dbReference type="NCBI Taxonomy" id="2731220"/>
    <lineage>
        <taxon>Archaea</taxon>
        <taxon>Methanobacteriati</taxon>
        <taxon>Methanobacteriota</taxon>
        <taxon>Methanomada group</taxon>
        <taxon>Methanobacteria</taxon>
        <taxon>Methanobacteriales</taxon>
        <taxon>Methanobacteriaceae</taxon>
        <taxon>Methanobacterium</taxon>
    </lineage>
</organism>
<dbReference type="OrthoDB" id="9014at2157"/>
<evidence type="ECO:0000256" key="4">
    <source>
        <dbReference type="ARBA" id="ARBA00023014"/>
    </source>
</evidence>
<name>A0A8T8KDA9_9EURY</name>
<dbReference type="GO" id="GO:0051539">
    <property type="term" value="F:4 iron, 4 sulfur cluster binding"/>
    <property type="evidence" value="ECO:0007669"/>
    <property type="project" value="UniProtKB-KW"/>
</dbReference>
<evidence type="ECO:0000256" key="1">
    <source>
        <dbReference type="ARBA" id="ARBA00022485"/>
    </source>
</evidence>
<dbReference type="AlphaFoldDB" id="A0A8T8KDA9"/>
<keyword evidence="1" id="KW-0004">4Fe-4S</keyword>
<evidence type="ECO:0000313" key="6">
    <source>
        <dbReference type="EMBL" id="QUH23351.1"/>
    </source>
</evidence>